<evidence type="ECO:0000256" key="1">
    <source>
        <dbReference type="ARBA" id="ARBA00004651"/>
    </source>
</evidence>
<comment type="caution">
    <text evidence="10">The sequence shown here is derived from an EMBL/GenBank/DDBJ whole genome shotgun (WGS) entry which is preliminary data.</text>
</comment>
<dbReference type="EMBL" id="BIFR01000001">
    <property type="protein sequence ID" value="GCE11595.1"/>
    <property type="molecule type" value="Genomic_DNA"/>
</dbReference>
<accession>A0A401ZXN5</accession>
<comment type="subcellular location">
    <subcellularLocation>
        <location evidence="1">Cell membrane</location>
        <topology evidence="1">Multi-pass membrane protein</topology>
    </subcellularLocation>
</comment>
<dbReference type="AlphaFoldDB" id="A0A401ZXN5"/>
<dbReference type="Proteomes" id="UP000287352">
    <property type="component" value="Unassembled WGS sequence"/>
</dbReference>
<sequence>MVATKKWFVHYSFLCVAVVALVVRLAYNLTVAHGYFPLHDSLTYQTIADHLRLDGCYCFSPHVPTVERAPLWPFVIAGLEMLIGPSNQGVRLFLCFVGTGTCLLLFCFARDLFGLWFGFLSGLIGALYPFLFMYDGWLYAESLYTFLLLAFCYSLFCFHRSPEKISPWLPGLLLALLALTRPNGLSLLALFWLWCGLVGWAQVLSWVQVKRCWLCVSLVTLLFVAPWTIRNVMVSGAFIPVAVGDGKVLVGAYNDSVLHLPYYLGIWVRPEESVPQMNQSFPAVCTASCEVKRDAAYRSTAWQWMLSHPSQLPYLLSLHFLNTWQNTTQEADLPSNRFLERRSSHKLMTATKLLTPPLLLCAALGFVLSWQRWRDWIFAYLFLLFTIVQNIVLYGIPRFRAPLEPLLILWAVGVLWWCMLHLRRLRKK</sequence>
<evidence type="ECO:0000256" key="2">
    <source>
        <dbReference type="ARBA" id="ARBA00022475"/>
    </source>
</evidence>
<feature type="transmembrane region" description="Helical" evidence="8">
    <location>
        <begin position="187"/>
        <end position="207"/>
    </location>
</feature>
<dbReference type="Pfam" id="PF13231">
    <property type="entry name" value="PMT_2"/>
    <property type="match status" value="1"/>
</dbReference>
<dbReference type="PANTHER" id="PTHR33908">
    <property type="entry name" value="MANNOSYLTRANSFERASE YKCB-RELATED"/>
    <property type="match status" value="1"/>
</dbReference>
<keyword evidence="4" id="KW-0808">Transferase</keyword>
<evidence type="ECO:0000256" key="7">
    <source>
        <dbReference type="ARBA" id="ARBA00023136"/>
    </source>
</evidence>
<feature type="transmembrane region" description="Helical" evidence="8">
    <location>
        <begin position="89"/>
        <end position="106"/>
    </location>
</feature>
<feature type="transmembrane region" description="Helical" evidence="8">
    <location>
        <begin position="402"/>
        <end position="422"/>
    </location>
</feature>
<protein>
    <recommendedName>
        <fullName evidence="9">Glycosyltransferase RgtA/B/C/D-like domain-containing protein</fullName>
    </recommendedName>
</protein>
<keyword evidence="6 8" id="KW-1133">Transmembrane helix</keyword>
<feature type="domain" description="Glycosyltransferase RgtA/B/C/D-like" evidence="9">
    <location>
        <begin position="68"/>
        <end position="228"/>
    </location>
</feature>
<evidence type="ECO:0000256" key="6">
    <source>
        <dbReference type="ARBA" id="ARBA00022989"/>
    </source>
</evidence>
<evidence type="ECO:0000256" key="5">
    <source>
        <dbReference type="ARBA" id="ARBA00022692"/>
    </source>
</evidence>
<feature type="transmembrane region" description="Helical" evidence="8">
    <location>
        <begin position="353"/>
        <end position="370"/>
    </location>
</feature>
<dbReference type="GO" id="GO:0009103">
    <property type="term" value="P:lipopolysaccharide biosynthetic process"/>
    <property type="evidence" value="ECO:0007669"/>
    <property type="project" value="UniProtKB-ARBA"/>
</dbReference>
<keyword evidence="2" id="KW-1003">Cell membrane</keyword>
<feature type="transmembrane region" description="Helical" evidence="8">
    <location>
        <begin position="7"/>
        <end position="27"/>
    </location>
</feature>
<evidence type="ECO:0000256" key="3">
    <source>
        <dbReference type="ARBA" id="ARBA00022676"/>
    </source>
</evidence>
<evidence type="ECO:0000313" key="10">
    <source>
        <dbReference type="EMBL" id="GCE11595.1"/>
    </source>
</evidence>
<proteinExistence type="predicted"/>
<name>A0A401ZXN5_9CHLR</name>
<dbReference type="GO" id="GO:0016763">
    <property type="term" value="F:pentosyltransferase activity"/>
    <property type="evidence" value="ECO:0007669"/>
    <property type="project" value="TreeGrafter"/>
</dbReference>
<keyword evidence="5 8" id="KW-0812">Transmembrane</keyword>
<evidence type="ECO:0000259" key="9">
    <source>
        <dbReference type="Pfam" id="PF13231"/>
    </source>
</evidence>
<dbReference type="InterPro" id="IPR050297">
    <property type="entry name" value="LipidA_mod_glycosyltrf_83"/>
</dbReference>
<evidence type="ECO:0000256" key="4">
    <source>
        <dbReference type="ARBA" id="ARBA00022679"/>
    </source>
</evidence>
<evidence type="ECO:0000256" key="8">
    <source>
        <dbReference type="SAM" id="Phobius"/>
    </source>
</evidence>
<gene>
    <name evidence="10" type="ORF">KTT_14540</name>
</gene>
<reference evidence="11" key="1">
    <citation type="submission" date="2018-12" db="EMBL/GenBank/DDBJ databases">
        <title>Tengunoibacter tsumagoiensis gen. nov., sp. nov., Dictyobacter kobayashii sp. nov., D. alpinus sp. nov., and D. joshuensis sp. nov. and description of Dictyobacteraceae fam. nov. within the order Ktedonobacterales isolated from Tengu-no-mugimeshi.</title>
        <authorList>
            <person name="Wang C.M."/>
            <person name="Zheng Y."/>
            <person name="Sakai Y."/>
            <person name="Toyoda A."/>
            <person name="Minakuchi Y."/>
            <person name="Abe K."/>
            <person name="Yokota A."/>
            <person name="Yabe S."/>
        </authorList>
    </citation>
    <scope>NUCLEOTIDE SEQUENCE [LARGE SCALE GENOMIC DNA]</scope>
    <source>
        <strain evidence="11">Uno3</strain>
    </source>
</reference>
<dbReference type="GO" id="GO:0005886">
    <property type="term" value="C:plasma membrane"/>
    <property type="evidence" value="ECO:0007669"/>
    <property type="project" value="UniProtKB-SubCell"/>
</dbReference>
<keyword evidence="7 8" id="KW-0472">Membrane</keyword>
<feature type="transmembrane region" description="Helical" evidence="8">
    <location>
        <begin position="137"/>
        <end position="158"/>
    </location>
</feature>
<organism evidence="10 11">
    <name type="scientific">Tengunoibacter tsumagoiensis</name>
    <dbReference type="NCBI Taxonomy" id="2014871"/>
    <lineage>
        <taxon>Bacteria</taxon>
        <taxon>Bacillati</taxon>
        <taxon>Chloroflexota</taxon>
        <taxon>Ktedonobacteria</taxon>
        <taxon>Ktedonobacterales</taxon>
        <taxon>Dictyobacteraceae</taxon>
        <taxon>Tengunoibacter</taxon>
    </lineage>
</organism>
<dbReference type="RefSeq" id="WP_161975322.1">
    <property type="nucleotide sequence ID" value="NZ_BIFR01000001.1"/>
</dbReference>
<dbReference type="PANTHER" id="PTHR33908:SF11">
    <property type="entry name" value="MEMBRANE PROTEIN"/>
    <property type="match status" value="1"/>
</dbReference>
<feature type="transmembrane region" description="Helical" evidence="8">
    <location>
        <begin position="165"/>
        <end position="181"/>
    </location>
</feature>
<feature type="transmembrane region" description="Helical" evidence="8">
    <location>
        <begin position="113"/>
        <end position="131"/>
    </location>
</feature>
<dbReference type="InterPro" id="IPR038731">
    <property type="entry name" value="RgtA/B/C-like"/>
</dbReference>
<evidence type="ECO:0000313" key="11">
    <source>
        <dbReference type="Proteomes" id="UP000287352"/>
    </source>
</evidence>
<keyword evidence="3" id="KW-0328">Glycosyltransferase</keyword>
<keyword evidence="11" id="KW-1185">Reference proteome</keyword>
<feature type="transmembrane region" description="Helical" evidence="8">
    <location>
        <begin position="377"/>
        <end position="396"/>
    </location>
</feature>
<feature type="transmembrane region" description="Helical" evidence="8">
    <location>
        <begin position="212"/>
        <end position="229"/>
    </location>
</feature>